<protein>
    <submittedName>
        <fullName evidence="2">NAD(P)/FAD-dependent oxidoreductase</fullName>
    </submittedName>
</protein>
<dbReference type="PANTHER" id="PTHR42685">
    <property type="entry name" value="GERANYLGERANYL DIPHOSPHATE REDUCTASE"/>
    <property type="match status" value="1"/>
</dbReference>
<name>A0A6M0RFU4_9CYAN</name>
<dbReference type="EMBL" id="QXHD01000004">
    <property type="protein sequence ID" value="NEZ55095.1"/>
    <property type="molecule type" value="Genomic_DNA"/>
</dbReference>
<dbReference type="Proteomes" id="UP000481033">
    <property type="component" value="Unassembled WGS sequence"/>
</dbReference>
<feature type="domain" description="FAD-binding" evidence="1">
    <location>
        <begin position="3"/>
        <end position="291"/>
    </location>
</feature>
<evidence type="ECO:0000313" key="2">
    <source>
        <dbReference type="EMBL" id="NEZ55095.1"/>
    </source>
</evidence>
<evidence type="ECO:0000313" key="3">
    <source>
        <dbReference type="Proteomes" id="UP000481033"/>
    </source>
</evidence>
<reference evidence="2 3" key="1">
    <citation type="journal article" date="2020" name="Microb. Ecol.">
        <title>Ecogenomics of the Marine Benthic Filamentous Cyanobacterium Adonisia.</title>
        <authorList>
            <person name="Walter J.M."/>
            <person name="Coutinho F.H."/>
            <person name="Leomil L."/>
            <person name="Hargreaves P.I."/>
            <person name="Campeao M.E."/>
            <person name="Vieira V.V."/>
            <person name="Silva B.S."/>
            <person name="Fistarol G.O."/>
            <person name="Salomon P.S."/>
            <person name="Sawabe T."/>
            <person name="Mino S."/>
            <person name="Hosokawa M."/>
            <person name="Miyashita H."/>
            <person name="Maruyama F."/>
            <person name="van Verk M.C."/>
            <person name="Dutilh B.E."/>
            <person name="Thompson C.C."/>
            <person name="Thompson F.L."/>
        </authorList>
    </citation>
    <scope>NUCLEOTIDE SEQUENCE [LARGE SCALE GENOMIC DNA]</scope>
    <source>
        <strain evidence="2 3">CCMR0081</strain>
    </source>
</reference>
<gene>
    <name evidence="2" type="ORF">DXZ20_05260</name>
</gene>
<evidence type="ECO:0000259" key="1">
    <source>
        <dbReference type="Pfam" id="PF01494"/>
    </source>
</evidence>
<keyword evidence="3" id="KW-1185">Reference proteome</keyword>
<dbReference type="InterPro" id="IPR002938">
    <property type="entry name" value="FAD-bd"/>
</dbReference>
<organism evidence="2 3">
    <name type="scientific">Adonisia turfae CCMR0081</name>
    <dbReference type="NCBI Taxonomy" id="2292702"/>
    <lineage>
        <taxon>Bacteria</taxon>
        <taxon>Bacillati</taxon>
        <taxon>Cyanobacteriota</taxon>
        <taxon>Adonisia</taxon>
        <taxon>Adonisia turfae</taxon>
    </lineage>
</organism>
<dbReference type="PANTHER" id="PTHR42685:SF22">
    <property type="entry name" value="CONDITIONED MEDIUM FACTOR RECEPTOR 1"/>
    <property type="match status" value="1"/>
</dbReference>
<proteinExistence type="predicted"/>
<dbReference type="InterPro" id="IPR050407">
    <property type="entry name" value="Geranylgeranyl_reductase"/>
</dbReference>
<dbReference type="Gene3D" id="3.50.50.60">
    <property type="entry name" value="FAD/NAD(P)-binding domain"/>
    <property type="match status" value="1"/>
</dbReference>
<dbReference type="GO" id="GO:0071949">
    <property type="term" value="F:FAD binding"/>
    <property type="evidence" value="ECO:0007669"/>
    <property type="project" value="InterPro"/>
</dbReference>
<dbReference type="PRINTS" id="PR00420">
    <property type="entry name" value="RNGMNOXGNASE"/>
</dbReference>
<dbReference type="InterPro" id="IPR036188">
    <property type="entry name" value="FAD/NAD-bd_sf"/>
</dbReference>
<sequence length="381" mass="41672">MIYDVIVVGAGLAGCSAAIQLAQAGWQVLLLEQQRYPAHKLCGEFLSVEVIANFARLGVLEAVQQIGAHPIHRALVTTAAGANFAQDLPGTALGLSRFQLDSILFRRAAAVGAICCDRTTVRQIEGNLDTGFSVRTTQGTFQSRAVLAAYGKRSTLDTQLDRPFTHRPSPWVAFKAHCTGLDLPGTIELHAFPGGYCGLSAIETGQINLCWIGHRKILQDADDPNLPDVLHANPVLHERLSHLSYGHAQKHRLRQISFALKGNFDGDICMLGDTAGMITPLCGDGMAMALRTAELATPLVDTFLKRELTAVHFKQQYQTLWRREFQSRLQLGRMLHAGFIQPQLAHISVGLCQMFPTMAAWVIRNTRGATSEEQPTMQIVG</sequence>
<comment type="caution">
    <text evidence="2">The sequence shown here is derived from an EMBL/GenBank/DDBJ whole genome shotgun (WGS) entry which is preliminary data.</text>
</comment>
<accession>A0A6M0RFU4</accession>
<dbReference type="Pfam" id="PF01494">
    <property type="entry name" value="FAD_binding_3"/>
    <property type="match status" value="1"/>
</dbReference>
<dbReference type="AlphaFoldDB" id="A0A6M0RFU4"/>
<dbReference type="SUPFAM" id="SSF51905">
    <property type="entry name" value="FAD/NAD(P)-binding domain"/>
    <property type="match status" value="1"/>
</dbReference>